<evidence type="ECO:0000259" key="7">
    <source>
        <dbReference type="SMART" id="SM00653"/>
    </source>
</evidence>
<evidence type="ECO:0000313" key="10">
    <source>
        <dbReference type="EMBL" id="CAF0797104.1"/>
    </source>
</evidence>
<dbReference type="GO" id="GO:0005850">
    <property type="term" value="C:eukaryotic translation initiation factor 2 complex"/>
    <property type="evidence" value="ECO:0007669"/>
    <property type="project" value="TreeGrafter"/>
</dbReference>
<organism evidence="8 13">
    <name type="scientific">Rotaria sordida</name>
    <dbReference type="NCBI Taxonomy" id="392033"/>
    <lineage>
        <taxon>Eukaryota</taxon>
        <taxon>Metazoa</taxon>
        <taxon>Spiralia</taxon>
        <taxon>Gnathifera</taxon>
        <taxon>Rotifera</taxon>
        <taxon>Eurotatoria</taxon>
        <taxon>Bdelloidea</taxon>
        <taxon>Philodinida</taxon>
        <taxon>Philodinidae</taxon>
        <taxon>Rotaria</taxon>
    </lineage>
</organism>
<dbReference type="InterPro" id="IPR016189">
    <property type="entry name" value="Transl_init_fac_IF2/IF5_N"/>
</dbReference>
<dbReference type="Proteomes" id="UP000663870">
    <property type="component" value="Unassembled WGS sequence"/>
</dbReference>
<evidence type="ECO:0000256" key="5">
    <source>
        <dbReference type="ARBA" id="ARBA00042452"/>
    </source>
</evidence>
<dbReference type="Proteomes" id="UP000663864">
    <property type="component" value="Unassembled WGS sequence"/>
</dbReference>
<dbReference type="AlphaFoldDB" id="A0A813PIL3"/>
<dbReference type="EMBL" id="CAJNOL010000021">
    <property type="protein sequence ID" value="CAF0753414.1"/>
    <property type="molecule type" value="Genomic_DNA"/>
</dbReference>
<dbReference type="EMBL" id="CAJNOH010000040">
    <property type="protein sequence ID" value="CAF0797104.1"/>
    <property type="molecule type" value="Genomic_DNA"/>
</dbReference>
<dbReference type="SMART" id="SM00653">
    <property type="entry name" value="eIF2B_5"/>
    <property type="match status" value="1"/>
</dbReference>
<evidence type="ECO:0000313" key="12">
    <source>
        <dbReference type="EMBL" id="CAF3555938.1"/>
    </source>
</evidence>
<evidence type="ECO:0000256" key="4">
    <source>
        <dbReference type="ARBA" id="ARBA00040874"/>
    </source>
</evidence>
<dbReference type="Pfam" id="PF01873">
    <property type="entry name" value="eIF-5_eIF-2B"/>
    <property type="match status" value="1"/>
</dbReference>
<evidence type="ECO:0000256" key="1">
    <source>
        <dbReference type="ARBA" id="ARBA00010397"/>
    </source>
</evidence>
<dbReference type="SUPFAM" id="SSF100966">
    <property type="entry name" value="Translation initiation factor 2 beta, aIF2beta, N-terminal domain"/>
    <property type="match status" value="1"/>
</dbReference>
<evidence type="ECO:0000313" key="8">
    <source>
        <dbReference type="EMBL" id="CAF0753414.1"/>
    </source>
</evidence>
<dbReference type="PANTHER" id="PTHR23001:SF3">
    <property type="entry name" value="EUKARYOTIC TRANSLATION INITIATION FACTOR 2 SUBUNIT 2"/>
    <property type="match status" value="1"/>
</dbReference>
<proteinExistence type="inferred from homology"/>
<gene>
    <name evidence="12" type="ORF">JBS370_LOCUS1590</name>
    <name evidence="8" type="ORF">JXQ802_LOCUS1812</name>
    <name evidence="9" type="ORF">JXQ802_LOCUS1884</name>
    <name evidence="10" type="ORF">PYM288_LOCUS4423</name>
    <name evidence="11" type="ORF">ZHD862_LOCUS6366</name>
</gene>
<evidence type="ECO:0000256" key="6">
    <source>
        <dbReference type="SAM" id="MobiDB-lite"/>
    </source>
</evidence>
<keyword evidence="2" id="KW-0396">Initiation factor</keyword>
<dbReference type="GO" id="GO:0003729">
    <property type="term" value="F:mRNA binding"/>
    <property type="evidence" value="ECO:0007669"/>
    <property type="project" value="TreeGrafter"/>
</dbReference>
<protein>
    <recommendedName>
        <fullName evidence="4">Eukaryotic translation initiation factor 2 subunit 2</fullName>
    </recommendedName>
    <alternativeName>
        <fullName evidence="5">Eukaryotic translation initiation factor 2 subunit beta</fullName>
    </alternativeName>
</protein>
<feature type="compositionally biased region" description="Acidic residues" evidence="6">
    <location>
        <begin position="1"/>
        <end position="12"/>
    </location>
</feature>
<dbReference type="InterPro" id="IPR045196">
    <property type="entry name" value="IF2/IF5"/>
</dbReference>
<name>A0A813PIL3_9BILA</name>
<dbReference type="EMBL" id="CAJOBD010000055">
    <property type="protein sequence ID" value="CAF3555938.1"/>
    <property type="molecule type" value="Genomic_DNA"/>
</dbReference>
<dbReference type="GO" id="GO:0031369">
    <property type="term" value="F:translation initiation factor binding"/>
    <property type="evidence" value="ECO:0007669"/>
    <property type="project" value="TreeGrafter"/>
</dbReference>
<dbReference type="Gene3D" id="3.30.30.170">
    <property type="match status" value="1"/>
</dbReference>
<feature type="region of interest" description="Disordered" evidence="6">
    <location>
        <begin position="1"/>
        <end position="135"/>
    </location>
</feature>
<evidence type="ECO:0000256" key="2">
    <source>
        <dbReference type="ARBA" id="ARBA00022540"/>
    </source>
</evidence>
<dbReference type="GO" id="GO:0001731">
    <property type="term" value="P:formation of translation preinitiation complex"/>
    <property type="evidence" value="ECO:0007669"/>
    <property type="project" value="TreeGrafter"/>
</dbReference>
<sequence>MADVGDAPDDSIFDLSKKKKKKKPRDDPSGGEKEGDENVSNEQPPTTATTTTVAKEKKSKNVAFATESSTNQDNVTAEQATGGAAGEDDDDGDVLALRKKKKKKSTTRDATGTTGEGDIQKETAAGTVGDEATSDATSLQGEYTYEDLLSRVFTIIREKNPNVIDGEKIKLTLKPPQVARIGTKRTSFSNFGEICKSLKRQEKHLHQYLLAELGTNGSIDANNALIIKGRFQQKQIENVLRSYIKEYVICKTCRSPDTSLQKEERLSVLLCNNCRSRYFVSGIKTGFQAQVGKRAATRAKAT</sequence>
<evidence type="ECO:0000313" key="13">
    <source>
        <dbReference type="Proteomes" id="UP000663870"/>
    </source>
</evidence>
<evidence type="ECO:0000313" key="9">
    <source>
        <dbReference type="EMBL" id="CAF0754855.1"/>
    </source>
</evidence>
<comment type="similarity">
    <text evidence="1">Belongs to the eIF-2-beta/eIF-5 family.</text>
</comment>
<feature type="domain" description="Translation initiation factor IF2/IF5" evidence="7">
    <location>
        <begin position="168"/>
        <end position="277"/>
    </location>
</feature>
<dbReference type="SUPFAM" id="SSF75689">
    <property type="entry name" value="Zinc-binding domain of translation initiation factor 2 beta"/>
    <property type="match status" value="1"/>
</dbReference>
<dbReference type="InterPro" id="IPR002735">
    <property type="entry name" value="Transl_init_fac_IF2/IF5_dom"/>
</dbReference>
<dbReference type="EMBL" id="CAJNOL010000022">
    <property type="protein sequence ID" value="CAF0754855.1"/>
    <property type="molecule type" value="Genomic_DNA"/>
</dbReference>
<dbReference type="EMBL" id="CAJNOT010000178">
    <property type="protein sequence ID" value="CAF0880621.1"/>
    <property type="molecule type" value="Genomic_DNA"/>
</dbReference>
<evidence type="ECO:0000313" key="11">
    <source>
        <dbReference type="EMBL" id="CAF0880621.1"/>
    </source>
</evidence>
<keyword evidence="13" id="KW-1185">Reference proteome</keyword>
<accession>A0A813PIL3</accession>
<dbReference type="InterPro" id="IPR016190">
    <property type="entry name" value="Transl_init_fac_IF2/IF5_Zn-bd"/>
</dbReference>
<comment type="caution">
    <text evidence="8">The sequence shown here is derived from an EMBL/GenBank/DDBJ whole genome shotgun (WGS) entry which is preliminary data.</text>
</comment>
<reference evidence="8" key="1">
    <citation type="submission" date="2021-02" db="EMBL/GenBank/DDBJ databases">
        <authorList>
            <person name="Nowell W R."/>
        </authorList>
    </citation>
    <scope>NUCLEOTIDE SEQUENCE</scope>
</reference>
<dbReference type="GO" id="GO:0003743">
    <property type="term" value="F:translation initiation factor activity"/>
    <property type="evidence" value="ECO:0007669"/>
    <property type="project" value="UniProtKB-KW"/>
</dbReference>
<dbReference type="Proteomes" id="UP000663854">
    <property type="component" value="Unassembled WGS sequence"/>
</dbReference>
<dbReference type="PANTHER" id="PTHR23001">
    <property type="entry name" value="EUKARYOTIC TRANSLATION INITIATION FACTOR"/>
    <property type="match status" value="1"/>
</dbReference>
<feature type="compositionally biased region" description="Basic and acidic residues" evidence="6">
    <location>
        <begin position="24"/>
        <end position="33"/>
    </location>
</feature>
<keyword evidence="3" id="KW-0648">Protein biosynthesis</keyword>
<dbReference type="Proteomes" id="UP000663836">
    <property type="component" value="Unassembled WGS sequence"/>
</dbReference>
<evidence type="ECO:0000256" key="3">
    <source>
        <dbReference type="ARBA" id="ARBA00022917"/>
    </source>
</evidence>
<dbReference type="FunFam" id="3.30.30.170:FF:000001">
    <property type="entry name" value="Eukaryotic translation initiation factor 2 subunit"/>
    <property type="match status" value="1"/>
</dbReference>